<feature type="transmembrane region" description="Helical" evidence="10">
    <location>
        <begin position="44"/>
        <end position="64"/>
    </location>
</feature>
<comment type="caution">
    <text evidence="11">The sequence shown here is derived from an EMBL/GenBank/DDBJ whole genome shotgun (WGS) entry which is preliminary data.</text>
</comment>
<gene>
    <name evidence="11" type="ORF">BKG73_00390</name>
</gene>
<sequence>MPAQITTRAQVNGYRFLLRRLEHALIRGDSRMIHDPMRGQMRSLVVGLVVGILITGACGVLAFFKPSPAIGNAQILLSKQGGSMYVRIGDNVHPVLNLASARLIAGKADQPAAVDDRKLGALPRGPVVGIIGAPNAIHGGDDMNTSHWAVCDTYTTTDVRETVGSSKLKTTVLGNPPELGKEIRAAGPGDMLLVGSENNMFLIYDGVRAPIDINDPIVVKALHLEQAPVREISPGLLNAFPRVEPIKRVLVDGMGDLSNIDALRSSGVRIGSIVETEDSNGKRLFVVLRDGIQPVSPATADIIRYGDPTGQVREIRKLPPVVAGMTPTIHTLPVDKYPQVTPVIAPLEPDRVVCQAWEKDNGAPEAKMRLLLGHRLPIPQNAAPVQLATADGNGPGLDEVYLKPGTGEYVMATGGEKDSRAYGQQFYISDTGQMYHIKDFPSAAALGVTGWTPSDSKDTQHPQDAPWPIIKLLPPGPELSQQAALIAHDGMAADPRGLKVSPPK</sequence>
<evidence type="ECO:0000256" key="9">
    <source>
        <dbReference type="ARBA" id="ARBA00023136"/>
    </source>
</evidence>
<evidence type="ECO:0000256" key="5">
    <source>
        <dbReference type="ARBA" id="ARBA00022741"/>
    </source>
</evidence>
<accession>A0ABX3C6P7</accession>
<keyword evidence="9 10" id="KW-0472">Membrane</keyword>
<comment type="subcellular location">
    <subcellularLocation>
        <location evidence="1">Cell membrane</location>
        <topology evidence="1">Single-pass membrane protein</topology>
    </subcellularLocation>
</comment>
<evidence type="ECO:0000256" key="4">
    <source>
        <dbReference type="ARBA" id="ARBA00022692"/>
    </source>
</evidence>
<dbReference type="PANTHER" id="PTHR40765:SF2">
    <property type="entry name" value="ESX-2 SECRETION SYSTEM ATPASE ECCB2"/>
    <property type="match status" value="1"/>
</dbReference>
<evidence type="ECO:0000256" key="8">
    <source>
        <dbReference type="ARBA" id="ARBA00022989"/>
    </source>
</evidence>
<dbReference type="InterPro" id="IPR007795">
    <property type="entry name" value="T7SS_EccB"/>
</dbReference>
<evidence type="ECO:0000256" key="1">
    <source>
        <dbReference type="ARBA" id="ARBA00004162"/>
    </source>
</evidence>
<keyword evidence="12" id="KW-1185">Reference proteome</keyword>
<proteinExistence type="inferred from homology"/>
<keyword evidence="3" id="KW-1003">Cell membrane</keyword>
<dbReference type="Pfam" id="PF05108">
    <property type="entry name" value="T7SS_ESX1_EccB"/>
    <property type="match status" value="1"/>
</dbReference>
<dbReference type="EMBL" id="MLIH01000002">
    <property type="protein sequence ID" value="OHU14126.1"/>
    <property type="molecule type" value="Genomic_DNA"/>
</dbReference>
<keyword evidence="7" id="KW-0067">ATP-binding</keyword>
<dbReference type="RefSeq" id="WP_070909968.1">
    <property type="nucleotide sequence ID" value="NZ_MLIC01000001.1"/>
</dbReference>
<evidence type="ECO:0000256" key="10">
    <source>
        <dbReference type="SAM" id="Phobius"/>
    </source>
</evidence>
<name>A0ABX3C6P7_9MYCO</name>
<evidence type="ECO:0000313" key="11">
    <source>
        <dbReference type="EMBL" id="OHU14126.1"/>
    </source>
</evidence>
<dbReference type="InterPro" id="IPR042485">
    <property type="entry name" value="T7SS_EccB_R3"/>
</dbReference>
<organism evidence="11 12">
    <name type="scientific">Mycobacteroides saopaulense</name>
    <dbReference type="NCBI Taxonomy" id="1578165"/>
    <lineage>
        <taxon>Bacteria</taxon>
        <taxon>Bacillati</taxon>
        <taxon>Actinomycetota</taxon>
        <taxon>Actinomycetes</taxon>
        <taxon>Mycobacteriales</taxon>
        <taxon>Mycobacteriaceae</taxon>
        <taxon>Mycobacteroides</taxon>
    </lineage>
</organism>
<comment type="similarity">
    <text evidence="2">Belongs to the EccB family.</text>
</comment>
<keyword evidence="6" id="KW-0378">Hydrolase</keyword>
<reference evidence="11 12" key="1">
    <citation type="submission" date="2016-10" db="EMBL/GenBank/DDBJ databases">
        <title>Evaluation of Human, Animal and Environmental Mycobacterium chelonae Isolates by Core Genome Phylogenomic Analysis, Targeted Gene Comparison, and Anti-microbial Susceptibility Patterns: A Tale of Mistaken Identities.</title>
        <authorList>
            <person name="Fogelson S.B."/>
            <person name="Camus A.C."/>
            <person name="Lorenz W."/>
            <person name="Vasireddy R."/>
            <person name="Vasireddy S."/>
            <person name="Smith T."/>
            <person name="Brown-Elliott B.A."/>
            <person name="Wallace R.J.Jr."/>
            <person name="Hasan N.A."/>
            <person name="Reischl U."/>
            <person name="Sanchez S."/>
        </authorList>
    </citation>
    <scope>NUCLEOTIDE SEQUENCE [LARGE SCALE GENOMIC DNA]</scope>
    <source>
        <strain evidence="11 12">8528</strain>
    </source>
</reference>
<keyword evidence="8 10" id="KW-1133">Transmembrane helix</keyword>
<keyword evidence="5" id="KW-0547">Nucleotide-binding</keyword>
<evidence type="ECO:0000256" key="3">
    <source>
        <dbReference type="ARBA" id="ARBA00022475"/>
    </source>
</evidence>
<dbReference type="NCBIfam" id="TIGR03919">
    <property type="entry name" value="T7SS_EccB"/>
    <property type="match status" value="1"/>
</dbReference>
<dbReference type="Proteomes" id="UP000179621">
    <property type="component" value="Unassembled WGS sequence"/>
</dbReference>
<evidence type="ECO:0000256" key="6">
    <source>
        <dbReference type="ARBA" id="ARBA00022801"/>
    </source>
</evidence>
<protein>
    <submittedName>
        <fullName evidence="11">Type VII secretion protein EccB</fullName>
    </submittedName>
</protein>
<keyword evidence="4 10" id="KW-0812">Transmembrane</keyword>
<evidence type="ECO:0000313" key="12">
    <source>
        <dbReference type="Proteomes" id="UP000179621"/>
    </source>
</evidence>
<dbReference type="PANTHER" id="PTHR40765">
    <property type="entry name" value="ESX-2 SECRETION SYSTEM ATPASE ECCB2"/>
    <property type="match status" value="1"/>
</dbReference>
<evidence type="ECO:0000256" key="2">
    <source>
        <dbReference type="ARBA" id="ARBA00008149"/>
    </source>
</evidence>
<dbReference type="Gene3D" id="2.40.50.910">
    <property type="entry name" value="Type VII secretion system EccB, repeat 3 domain"/>
    <property type="match status" value="1"/>
</dbReference>
<evidence type="ECO:0000256" key="7">
    <source>
        <dbReference type="ARBA" id="ARBA00022840"/>
    </source>
</evidence>
<dbReference type="InterPro" id="IPR044857">
    <property type="entry name" value="T7SS_EccB_R1"/>
</dbReference>
<dbReference type="Gene3D" id="3.30.2390.20">
    <property type="entry name" value="Type VII secretion system EccB, repeat 1 domain"/>
    <property type="match status" value="1"/>
</dbReference>